<dbReference type="FunFam" id="2.30.30.40:FF:000072">
    <property type="entry name" value="Unconventional Myosin IB"/>
    <property type="match status" value="1"/>
</dbReference>
<organism evidence="5 6">
    <name type="scientific">Zygosaccharomyces rouxii</name>
    <dbReference type="NCBI Taxonomy" id="4956"/>
    <lineage>
        <taxon>Eukaryota</taxon>
        <taxon>Fungi</taxon>
        <taxon>Dikarya</taxon>
        <taxon>Ascomycota</taxon>
        <taxon>Saccharomycotina</taxon>
        <taxon>Saccharomycetes</taxon>
        <taxon>Saccharomycetales</taxon>
        <taxon>Saccharomycetaceae</taxon>
        <taxon>Zygosaccharomyces</taxon>
    </lineage>
</organism>
<feature type="domain" description="SH3" evidence="4">
    <location>
        <begin position="11"/>
        <end position="70"/>
    </location>
</feature>
<dbReference type="PRINTS" id="PR00452">
    <property type="entry name" value="SH3DOMAIN"/>
</dbReference>
<protein>
    <recommendedName>
        <fullName evidence="4">SH3 domain-containing protein</fullName>
    </recommendedName>
</protein>
<dbReference type="InterPro" id="IPR001452">
    <property type="entry name" value="SH3_domain"/>
</dbReference>
<dbReference type="EMBL" id="BDGX01000054">
    <property type="protein sequence ID" value="GAV56320.1"/>
    <property type="molecule type" value="Genomic_DNA"/>
</dbReference>
<dbReference type="InterPro" id="IPR050384">
    <property type="entry name" value="Endophilin_SH3RF"/>
</dbReference>
<dbReference type="SMART" id="SM00326">
    <property type="entry name" value="SH3"/>
    <property type="match status" value="1"/>
</dbReference>
<reference evidence="5 6" key="1">
    <citation type="submission" date="2016-08" db="EMBL/GenBank/DDBJ databases">
        <title>Draft genome sequence of allopolyploid Zygosaccharomyces rouxii.</title>
        <authorList>
            <person name="Watanabe J."/>
            <person name="Uehara K."/>
            <person name="Mogi Y."/>
            <person name="Tsukioka Y."/>
        </authorList>
    </citation>
    <scope>NUCLEOTIDE SEQUENCE [LARGE SCALE GENOMIC DNA]</scope>
    <source>
        <strain evidence="5 6">NBRC 110957</strain>
    </source>
</reference>
<dbReference type="CDD" id="cd00174">
    <property type="entry name" value="SH3"/>
    <property type="match status" value="1"/>
</dbReference>
<dbReference type="Pfam" id="PF00018">
    <property type="entry name" value="SH3_1"/>
    <property type="match status" value="1"/>
</dbReference>
<dbReference type="PROSITE" id="PS50002">
    <property type="entry name" value="SH3"/>
    <property type="match status" value="1"/>
</dbReference>
<gene>
    <name evidence="5" type="ORF">ZYGR_0BB00970</name>
</gene>
<evidence type="ECO:0000313" key="5">
    <source>
        <dbReference type="EMBL" id="GAV56320.1"/>
    </source>
</evidence>
<keyword evidence="1 2" id="KW-0728">SH3 domain</keyword>
<dbReference type="Proteomes" id="UP000187013">
    <property type="component" value="Unassembled WGS sequence"/>
</dbReference>
<dbReference type="InterPro" id="IPR036028">
    <property type="entry name" value="SH3-like_dom_sf"/>
</dbReference>
<dbReference type="AlphaFoldDB" id="A0A1Q3AL05"/>
<sequence>MVFGHSHKEKSESEYVEVLYEFQPQNKEDLHIKPGDKVEVLEKLSSDWYKGKCNGKEGMFPANYVKPLGGGDAASRPAPPPPEQAQPQSQQEGGQQPQEQPQQQGQPMVVQQDQPKHHHHGLGKFGSKLGNAAIFGVGATLGNDLVDSIL</sequence>
<evidence type="ECO:0000256" key="2">
    <source>
        <dbReference type="PROSITE-ProRule" id="PRU00192"/>
    </source>
</evidence>
<evidence type="ECO:0000259" key="4">
    <source>
        <dbReference type="PROSITE" id="PS50002"/>
    </source>
</evidence>
<name>A0A1Q3AL05_ZYGRO</name>
<dbReference type="PRINTS" id="PR00499">
    <property type="entry name" value="P67PHOX"/>
</dbReference>
<feature type="region of interest" description="Disordered" evidence="3">
    <location>
        <begin position="56"/>
        <end position="125"/>
    </location>
</feature>
<feature type="compositionally biased region" description="Low complexity" evidence="3">
    <location>
        <begin position="85"/>
        <end position="113"/>
    </location>
</feature>
<dbReference type="SUPFAM" id="SSF50044">
    <property type="entry name" value="SH3-domain"/>
    <property type="match status" value="1"/>
</dbReference>
<evidence type="ECO:0000256" key="3">
    <source>
        <dbReference type="SAM" id="MobiDB-lite"/>
    </source>
</evidence>
<evidence type="ECO:0000313" key="6">
    <source>
        <dbReference type="Proteomes" id="UP000187013"/>
    </source>
</evidence>
<evidence type="ECO:0000256" key="1">
    <source>
        <dbReference type="ARBA" id="ARBA00022443"/>
    </source>
</evidence>
<accession>A0A1Q3AL05</accession>
<dbReference type="OrthoDB" id="6250593at2759"/>
<dbReference type="PANTHER" id="PTHR14167">
    <property type="entry name" value="SH3 DOMAIN-CONTAINING"/>
    <property type="match status" value="1"/>
</dbReference>
<dbReference type="PANTHER" id="PTHR14167:SF48">
    <property type="entry name" value="SH3 DOMAIN-CONTAINING PROTEIN 19"/>
    <property type="match status" value="1"/>
</dbReference>
<proteinExistence type="predicted"/>
<comment type="caution">
    <text evidence="5">The sequence shown here is derived from an EMBL/GenBank/DDBJ whole genome shotgun (WGS) entry which is preliminary data.</text>
</comment>
<dbReference type="Gene3D" id="2.30.30.40">
    <property type="entry name" value="SH3 Domains"/>
    <property type="match status" value="1"/>
</dbReference>